<organism evidence="3">
    <name type="scientific">Phytophthora nicotianae</name>
    <name type="common">Potato buckeye rot agent</name>
    <name type="synonym">Phytophthora parasitica</name>
    <dbReference type="NCBI Taxonomy" id="4792"/>
    <lineage>
        <taxon>Eukaryota</taxon>
        <taxon>Sar</taxon>
        <taxon>Stramenopiles</taxon>
        <taxon>Oomycota</taxon>
        <taxon>Peronosporomycetes</taxon>
        <taxon>Peronosporales</taxon>
        <taxon>Peronosporaceae</taxon>
        <taxon>Phytophthora</taxon>
    </lineage>
</organism>
<feature type="compositionally biased region" description="Basic and acidic residues" evidence="1">
    <location>
        <begin position="256"/>
        <end position="267"/>
    </location>
</feature>
<evidence type="ECO:0000256" key="2">
    <source>
        <dbReference type="SAM" id="Phobius"/>
    </source>
</evidence>
<dbReference type="EMBL" id="KI677431">
    <property type="protein sequence ID" value="ETM02331.1"/>
    <property type="molecule type" value="Genomic_DNA"/>
</dbReference>
<feature type="transmembrane region" description="Helical" evidence="2">
    <location>
        <begin position="173"/>
        <end position="193"/>
    </location>
</feature>
<reference evidence="3" key="1">
    <citation type="submission" date="2013-11" db="EMBL/GenBank/DDBJ databases">
        <title>The Genome Sequence of Phytophthora parasitica CHvinca01.</title>
        <authorList>
            <consortium name="The Broad Institute Genomics Platform"/>
            <person name="Russ C."/>
            <person name="Tyler B."/>
            <person name="Panabieres F."/>
            <person name="Shan W."/>
            <person name="Tripathy S."/>
            <person name="Grunwald N."/>
            <person name="Machado M."/>
            <person name="Johnson C.S."/>
            <person name="Arredondo F."/>
            <person name="Hong C."/>
            <person name="Coffey M."/>
            <person name="Young S.K."/>
            <person name="Zeng Q."/>
            <person name="Gargeya S."/>
            <person name="Fitzgerald M."/>
            <person name="Abouelleil A."/>
            <person name="Alvarado L."/>
            <person name="Chapman S.B."/>
            <person name="Gainer-Dewar J."/>
            <person name="Goldberg J."/>
            <person name="Griggs A."/>
            <person name="Gujja S."/>
            <person name="Hansen M."/>
            <person name="Howarth C."/>
            <person name="Imamovic A."/>
            <person name="Ireland A."/>
            <person name="Larimer J."/>
            <person name="McCowan C."/>
            <person name="Murphy C."/>
            <person name="Pearson M."/>
            <person name="Poon T.W."/>
            <person name="Priest M."/>
            <person name="Roberts A."/>
            <person name="Saif S."/>
            <person name="Shea T."/>
            <person name="Sykes S."/>
            <person name="Wortman J."/>
            <person name="Nusbaum C."/>
            <person name="Birren B."/>
        </authorList>
    </citation>
    <scope>NUCLEOTIDE SEQUENCE [LARGE SCALE GENOMIC DNA]</scope>
    <source>
        <strain evidence="3">CHvinca01</strain>
    </source>
</reference>
<feature type="region of interest" description="Disordered" evidence="1">
    <location>
        <begin position="237"/>
        <end position="267"/>
    </location>
</feature>
<name>W2M0F7_PHYNI</name>
<dbReference type="PANTHER" id="PTHR46599:SF3">
    <property type="entry name" value="PIGGYBAC TRANSPOSABLE ELEMENT-DERIVED PROTEIN 4"/>
    <property type="match status" value="1"/>
</dbReference>
<dbReference type="Proteomes" id="UP000054423">
    <property type="component" value="Unassembled WGS sequence"/>
</dbReference>
<gene>
    <name evidence="3" type="ORF">L917_01187</name>
</gene>
<proteinExistence type="predicted"/>
<feature type="non-terminal residue" evidence="3">
    <location>
        <position position="1"/>
    </location>
</feature>
<evidence type="ECO:0000256" key="1">
    <source>
        <dbReference type="SAM" id="MobiDB-lite"/>
    </source>
</evidence>
<keyword evidence="2" id="KW-1133">Transmembrane helix</keyword>
<protein>
    <recommendedName>
        <fullName evidence="4">PiggyBac transposable element-derived protein domain-containing protein</fullName>
    </recommendedName>
</protein>
<evidence type="ECO:0000313" key="3">
    <source>
        <dbReference type="EMBL" id="ETM02331.1"/>
    </source>
</evidence>
<feature type="non-terminal residue" evidence="3">
    <location>
        <position position="304"/>
    </location>
</feature>
<dbReference type="VEuPathDB" id="FungiDB:PPTG_01113"/>
<dbReference type="AlphaFoldDB" id="W2M0F7"/>
<dbReference type="OrthoDB" id="111624at2759"/>
<keyword evidence="2" id="KW-0472">Membrane</keyword>
<sequence>IRRISRKYARNGQFQYSDLKFFPPNATDLCQPADSFVISKIKDAWKAKWNEKKLEFIRDNRWQNKIRKDDSWSGKLQNPGKRFFLQLAADAVKAVNLQNDKKVQVLQFVNLAQSFVSCIFNANMDGSRTGDQEEVACPSFLKDDQTYMGVSTYTTNSVSKGKPYRLTVRFKKYYKSLFLGFVDLAIVNAFIVFNRARNAANNTKMTHIGFMNQLHLELSQITAFDWVELQGTRVQNATPTRHRGGGSSEHMPVQTDETRKGNTDGSRKRPLRACKVCSLLMEKVTGDDTSFQCSSCVLTTTLST</sequence>
<dbReference type="PANTHER" id="PTHR46599">
    <property type="entry name" value="PIGGYBAC TRANSPOSABLE ELEMENT-DERIVED PROTEIN 4"/>
    <property type="match status" value="1"/>
</dbReference>
<keyword evidence="2" id="KW-0812">Transmembrane</keyword>
<evidence type="ECO:0008006" key="4">
    <source>
        <dbReference type="Google" id="ProtNLM"/>
    </source>
</evidence>
<accession>W2M0F7</accession>